<dbReference type="Proteomes" id="UP000427906">
    <property type="component" value="Chromosome"/>
</dbReference>
<proteinExistence type="predicted"/>
<dbReference type="GO" id="GO:0016787">
    <property type="term" value="F:hydrolase activity"/>
    <property type="evidence" value="ECO:0007669"/>
    <property type="project" value="UniProtKB-KW"/>
</dbReference>
<dbReference type="AlphaFoldDB" id="A0A5K7YEL9"/>
<dbReference type="SUPFAM" id="SSF56281">
    <property type="entry name" value="Metallo-hydrolase/oxidoreductase"/>
    <property type="match status" value="1"/>
</dbReference>
<name>A0A5K7YEL9_9BACT</name>
<dbReference type="SMART" id="SM00849">
    <property type="entry name" value="Lactamase_B"/>
    <property type="match status" value="1"/>
</dbReference>
<feature type="domain" description="Metallo-beta-lactamase" evidence="1">
    <location>
        <begin position="29"/>
        <end position="198"/>
    </location>
</feature>
<evidence type="ECO:0000313" key="2">
    <source>
        <dbReference type="EMBL" id="BBO67093.1"/>
    </source>
</evidence>
<dbReference type="PANTHER" id="PTHR23131">
    <property type="entry name" value="ENDORIBONUCLEASE LACTB2"/>
    <property type="match status" value="1"/>
</dbReference>
<sequence length="269" mass="30495">MNIVKLHRFNAGVTALEMGYGMVGRPLMNVHCYLVGDTLIDSGQTRMARTVKTFIRGHRIRRLLLTHHHEDHSGNAALVAGACGATVLGHPLTARKMVHIHPILPYQHFIWGRARRVDVSPLPAVVESDGYRFIPIHTPGHSRDHTVYLEPGNGWLFCGDLYLGDRIKFFRSDEKIDLQIRSLRAVLRYDFEALFCGHNPVLNNGRRRLRAKLAYLEDIAGTVRSLMARGLPEREIIRRLDRKQDRLVKTITMGNVSFANMVRSAIHAA</sequence>
<dbReference type="InterPro" id="IPR001279">
    <property type="entry name" value="Metallo-B-lactamas"/>
</dbReference>
<dbReference type="InterPro" id="IPR050662">
    <property type="entry name" value="Sec-metab_biosynth-thioest"/>
</dbReference>
<protein>
    <submittedName>
        <fullName evidence="2">MBL fold hydrolase</fullName>
    </submittedName>
</protein>
<evidence type="ECO:0000313" key="3">
    <source>
        <dbReference type="Proteomes" id="UP000427906"/>
    </source>
</evidence>
<dbReference type="InterPro" id="IPR036866">
    <property type="entry name" value="RibonucZ/Hydroxyglut_hydro"/>
</dbReference>
<gene>
    <name evidence="2" type="ORF">DSCA_10230</name>
</gene>
<dbReference type="EMBL" id="AP021874">
    <property type="protein sequence ID" value="BBO67093.1"/>
    <property type="molecule type" value="Genomic_DNA"/>
</dbReference>
<accession>A0A5K7YEL9</accession>
<dbReference type="OrthoDB" id="9802248at2"/>
<dbReference type="Pfam" id="PF00753">
    <property type="entry name" value="Lactamase_B"/>
    <property type="match status" value="1"/>
</dbReference>
<evidence type="ECO:0000259" key="1">
    <source>
        <dbReference type="SMART" id="SM00849"/>
    </source>
</evidence>
<dbReference type="RefSeq" id="WP_155315386.1">
    <property type="nucleotide sequence ID" value="NZ_AP021874.1"/>
</dbReference>
<dbReference type="Gene3D" id="3.60.15.10">
    <property type="entry name" value="Ribonuclease Z/Hydroxyacylglutathione hydrolase-like"/>
    <property type="match status" value="1"/>
</dbReference>
<reference evidence="2 3" key="1">
    <citation type="submission" date="2019-11" db="EMBL/GenBank/DDBJ databases">
        <title>Comparative genomics of hydrocarbon-degrading Desulfosarcina strains.</title>
        <authorList>
            <person name="Watanabe M."/>
            <person name="Kojima H."/>
            <person name="Fukui M."/>
        </authorList>
    </citation>
    <scope>NUCLEOTIDE SEQUENCE [LARGE SCALE GENOMIC DNA]</scope>
    <source>
        <strain evidence="2 3">PL12</strain>
    </source>
</reference>
<organism evidence="2 3">
    <name type="scientific">Desulfosarcina alkanivorans</name>
    <dbReference type="NCBI Taxonomy" id="571177"/>
    <lineage>
        <taxon>Bacteria</taxon>
        <taxon>Pseudomonadati</taxon>
        <taxon>Thermodesulfobacteriota</taxon>
        <taxon>Desulfobacteria</taxon>
        <taxon>Desulfobacterales</taxon>
        <taxon>Desulfosarcinaceae</taxon>
        <taxon>Desulfosarcina</taxon>
    </lineage>
</organism>
<dbReference type="KEGG" id="dalk:DSCA_10230"/>
<keyword evidence="2" id="KW-0378">Hydrolase</keyword>
<keyword evidence="3" id="KW-1185">Reference proteome</keyword>